<accession>A0ABV5W2J2</accession>
<dbReference type="InterPro" id="IPR011330">
    <property type="entry name" value="Glyco_hydro/deAcase_b/a-brl"/>
</dbReference>
<dbReference type="InterPro" id="IPR002509">
    <property type="entry name" value="NODB_dom"/>
</dbReference>
<comment type="caution">
    <text evidence="2">The sequence shown here is derived from an EMBL/GenBank/DDBJ whole genome shotgun (WGS) entry which is preliminary data.</text>
</comment>
<dbReference type="CDD" id="cd10950">
    <property type="entry name" value="CE4_BsYlxY_like"/>
    <property type="match status" value="1"/>
</dbReference>
<dbReference type="InterPro" id="IPR050248">
    <property type="entry name" value="Polysacc_deacetylase_ArnD"/>
</dbReference>
<dbReference type="SUPFAM" id="SSF88713">
    <property type="entry name" value="Glycoside hydrolase/deacetylase"/>
    <property type="match status" value="1"/>
</dbReference>
<evidence type="ECO:0000313" key="2">
    <source>
        <dbReference type="EMBL" id="MFB9754708.1"/>
    </source>
</evidence>
<feature type="domain" description="NodB homology" evidence="1">
    <location>
        <begin position="152"/>
        <end position="328"/>
    </location>
</feature>
<dbReference type="Gene3D" id="3.20.20.370">
    <property type="entry name" value="Glycoside hydrolase/deacetylase"/>
    <property type="match status" value="1"/>
</dbReference>
<proteinExistence type="predicted"/>
<sequence length="345" mass="38585">MKKKRNQWFFVGGTFALVTWGLLSSSHMDAFIRSLDGRSGTAYRVVQPVPDNFGASAPATMTNMPNAEQLRSSIEEEAQKRREAPIDAKLDRVWKAIPGYNGLEIDVEATWKRAHQEGIEKGIPYVYKEIPPQVRLEDLGAQPIYKGNPQKRMASLMINVAWGNEFIGPMLDILEKEQVRATFFFDGSWLSKNIDTAKTIQAKGHEMSNHAYTHKNMSKLGREDNRKEIEQTQKLLKEQLGVDNVLFAPPSGDFSDLTVKVAHELNLKTILWTLDTVDWMKPTSDSIVRKIAARVEPGSLILMHPTASSSGALQGMIRTIKQKGLALGTVSELISSDRVPKVEPD</sequence>
<evidence type="ECO:0000259" key="1">
    <source>
        <dbReference type="PROSITE" id="PS51677"/>
    </source>
</evidence>
<dbReference type="Proteomes" id="UP001589619">
    <property type="component" value="Unassembled WGS sequence"/>
</dbReference>
<dbReference type="RefSeq" id="WP_344909424.1">
    <property type="nucleotide sequence ID" value="NZ_BAAAYO010000008.1"/>
</dbReference>
<dbReference type="PANTHER" id="PTHR10587:SF80">
    <property type="entry name" value="CHITOOLIGOSACCHARIDE DEACETYLASE"/>
    <property type="match status" value="1"/>
</dbReference>
<dbReference type="PANTHER" id="PTHR10587">
    <property type="entry name" value="GLYCOSYL TRANSFERASE-RELATED"/>
    <property type="match status" value="1"/>
</dbReference>
<organism evidence="2 3">
    <name type="scientific">Paenibacillus hodogayensis</name>
    <dbReference type="NCBI Taxonomy" id="279208"/>
    <lineage>
        <taxon>Bacteria</taxon>
        <taxon>Bacillati</taxon>
        <taxon>Bacillota</taxon>
        <taxon>Bacilli</taxon>
        <taxon>Bacillales</taxon>
        <taxon>Paenibacillaceae</taxon>
        <taxon>Paenibacillus</taxon>
    </lineage>
</organism>
<gene>
    <name evidence="2" type="ORF">ACFFNY_24320</name>
</gene>
<dbReference type="PROSITE" id="PS51677">
    <property type="entry name" value="NODB"/>
    <property type="match status" value="1"/>
</dbReference>
<dbReference type="EMBL" id="JBHMAG010000016">
    <property type="protein sequence ID" value="MFB9754708.1"/>
    <property type="molecule type" value="Genomic_DNA"/>
</dbReference>
<protein>
    <submittedName>
        <fullName evidence="2">Polysaccharide deacetylase family protein</fullName>
    </submittedName>
</protein>
<keyword evidence="3" id="KW-1185">Reference proteome</keyword>
<dbReference type="Pfam" id="PF01522">
    <property type="entry name" value="Polysacc_deac_1"/>
    <property type="match status" value="1"/>
</dbReference>
<reference evidence="2 3" key="1">
    <citation type="submission" date="2024-09" db="EMBL/GenBank/DDBJ databases">
        <authorList>
            <person name="Sun Q."/>
            <person name="Mori K."/>
        </authorList>
    </citation>
    <scope>NUCLEOTIDE SEQUENCE [LARGE SCALE GENOMIC DNA]</scope>
    <source>
        <strain evidence="2 3">JCM 12520</strain>
    </source>
</reference>
<name>A0ABV5W2J2_9BACL</name>
<evidence type="ECO:0000313" key="3">
    <source>
        <dbReference type="Proteomes" id="UP001589619"/>
    </source>
</evidence>